<feature type="compositionally biased region" description="Basic and acidic residues" evidence="1">
    <location>
        <begin position="22"/>
        <end position="36"/>
    </location>
</feature>
<keyword evidence="5" id="KW-1185">Reference proteome</keyword>
<comment type="caution">
    <text evidence="4">The sequence shown here is derived from an EMBL/GenBank/DDBJ whole genome shotgun (WGS) entry which is preliminary data.</text>
</comment>
<feature type="region of interest" description="Disordered" evidence="1">
    <location>
        <begin position="22"/>
        <end position="62"/>
    </location>
</feature>
<feature type="non-terminal residue" evidence="4">
    <location>
        <position position="1"/>
    </location>
</feature>
<dbReference type="EMBL" id="BGPR01113630">
    <property type="protein sequence ID" value="GBM98622.1"/>
    <property type="molecule type" value="Genomic_DNA"/>
</dbReference>
<sequence>RSSESKASVVAANELMDTVLYDAHHDDPPTRNDVRSIRPPGTEPNSSPQEKLQTPIDLDNVH</sequence>
<dbReference type="EMBL" id="BGPR01113637">
    <property type="protein sequence ID" value="GBM98643.1"/>
    <property type="molecule type" value="Genomic_DNA"/>
</dbReference>
<evidence type="ECO:0000313" key="2">
    <source>
        <dbReference type="EMBL" id="GBM98622.1"/>
    </source>
</evidence>
<dbReference type="Proteomes" id="UP000499080">
    <property type="component" value="Unassembled WGS sequence"/>
</dbReference>
<dbReference type="AlphaFoldDB" id="A0A4Y2KAR6"/>
<accession>A0A4Y2KAR6</accession>
<gene>
    <name evidence="3" type="ORF">AVEN_259189_1</name>
    <name evidence="4" type="ORF">AVEN_32420_1</name>
    <name evidence="2" type="ORF">AVEN_96273_1</name>
</gene>
<evidence type="ECO:0000256" key="1">
    <source>
        <dbReference type="SAM" id="MobiDB-lite"/>
    </source>
</evidence>
<organism evidence="4 5">
    <name type="scientific">Araneus ventricosus</name>
    <name type="common">Orbweaver spider</name>
    <name type="synonym">Epeira ventricosa</name>
    <dbReference type="NCBI Taxonomy" id="182803"/>
    <lineage>
        <taxon>Eukaryota</taxon>
        <taxon>Metazoa</taxon>
        <taxon>Ecdysozoa</taxon>
        <taxon>Arthropoda</taxon>
        <taxon>Chelicerata</taxon>
        <taxon>Arachnida</taxon>
        <taxon>Araneae</taxon>
        <taxon>Araneomorphae</taxon>
        <taxon>Entelegynae</taxon>
        <taxon>Araneoidea</taxon>
        <taxon>Araneidae</taxon>
        <taxon>Araneus</taxon>
    </lineage>
</organism>
<protein>
    <submittedName>
        <fullName evidence="4">Uncharacterized protein</fullName>
    </submittedName>
</protein>
<evidence type="ECO:0000313" key="5">
    <source>
        <dbReference type="Proteomes" id="UP000499080"/>
    </source>
</evidence>
<evidence type="ECO:0000313" key="4">
    <source>
        <dbReference type="EMBL" id="GBM98656.1"/>
    </source>
</evidence>
<reference evidence="4 5" key="1">
    <citation type="journal article" date="2019" name="Sci. Rep.">
        <title>Orb-weaving spider Araneus ventricosus genome elucidates the spidroin gene catalogue.</title>
        <authorList>
            <person name="Kono N."/>
            <person name="Nakamura H."/>
            <person name="Ohtoshi R."/>
            <person name="Moran D.A.P."/>
            <person name="Shinohara A."/>
            <person name="Yoshida Y."/>
            <person name="Fujiwara M."/>
            <person name="Mori M."/>
            <person name="Tomita M."/>
            <person name="Arakawa K."/>
        </authorList>
    </citation>
    <scope>NUCLEOTIDE SEQUENCE [LARGE SCALE GENOMIC DNA]</scope>
</reference>
<feature type="compositionally biased region" description="Polar residues" evidence="1">
    <location>
        <begin position="43"/>
        <end position="52"/>
    </location>
</feature>
<dbReference type="EMBL" id="BGPR01113642">
    <property type="protein sequence ID" value="GBM98656.1"/>
    <property type="molecule type" value="Genomic_DNA"/>
</dbReference>
<evidence type="ECO:0000313" key="3">
    <source>
        <dbReference type="EMBL" id="GBM98643.1"/>
    </source>
</evidence>
<name>A0A4Y2KAR6_ARAVE</name>
<proteinExistence type="predicted"/>